<feature type="domain" description="HicB-like antitoxin of toxin-antitoxin system" evidence="1">
    <location>
        <begin position="5"/>
        <end position="116"/>
    </location>
</feature>
<dbReference type="Pfam" id="PF15919">
    <property type="entry name" value="HicB_lk_antitox"/>
    <property type="match status" value="1"/>
</dbReference>
<dbReference type="RefSeq" id="WP_209771195.1">
    <property type="nucleotide sequence ID" value="NZ_JAGGLO010000001.1"/>
</dbReference>
<keyword evidence="3" id="KW-1185">Reference proteome</keyword>
<proteinExistence type="predicted"/>
<reference evidence="3" key="1">
    <citation type="submission" date="2023-07" db="EMBL/GenBank/DDBJ databases">
        <title>FDA dAtabase for Regulatory Grade micrObial Sequences (FDA-ARGOS): Supporting development and validation of Infectious Disease Dx tests.</title>
        <authorList>
            <person name="Sproer C."/>
            <person name="Gronow S."/>
            <person name="Severitt S."/>
            <person name="Schroder I."/>
            <person name="Tallon L."/>
            <person name="Sadzewicz L."/>
            <person name="Zhao X."/>
            <person name="Boylan J."/>
            <person name="Ott S."/>
            <person name="Bowen H."/>
            <person name="Vavikolanu K."/>
            <person name="Hazen T."/>
            <person name="Aluvathingal J."/>
            <person name="Nadendla S."/>
            <person name="Lowell S."/>
            <person name="Myers T."/>
            <person name="Yan Y."/>
        </authorList>
    </citation>
    <scope>NUCLEOTIDE SEQUENCE [LARGE SCALE GENOMIC DNA]</scope>
    <source>
        <strain evidence="3">FDAARGOS_1538</strain>
    </source>
</reference>
<dbReference type="SUPFAM" id="SSF143100">
    <property type="entry name" value="TTHA1013/TTHA0281-like"/>
    <property type="match status" value="1"/>
</dbReference>
<sequence length="120" mass="13782">MFVSYPAVFLKDIKSDAYTILFPDLPGCISCGDDVKDALYMANDALGCFLFDDYLKLEDMPKSSLLEDIDLIDFIEEDEYKYISLEGSFKSYVGLDLTDYVKKHEKKTVKKNVTIPFYLN</sequence>
<name>A0ABS7Z106_9FIRM</name>
<organism evidence="2 3">
    <name type="scientific">Anaerococcus degeneri</name>
    <dbReference type="NCBI Taxonomy" id="361500"/>
    <lineage>
        <taxon>Bacteria</taxon>
        <taxon>Bacillati</taxon>
        <taxon>Bacillota</taxon>
        <taxon>Tissierellia</taxon>
        <taxon>Tissierellales</taxon>
        <taxon>Peptoniphilaceae</taxon>
        <taxon>Anaerococcus</taxon>
    </lineage>
</organism>
<protein>
    <submittedName>
        <fullName evidence="2">Type II toxin-antitoxin system HicB family antitoxin</fullName>
    </submittedName>
</protein>
<accession>A0ABS7Z106</accession>
<dbReference type="InterPro" id="IPR035069">
    <property type="entry name" value="TTHA1013/TTHA0281-like"/>
</dbReference>
<dbReference type="Gene3D" id="3.30.160.250">
    <property type="match status" value="1"/>
</dbReference>
<evidence type="ECO:0000259" key="1">
    <source>
        <dbReference type="Pfam" id="PF15919"/>
    </source>
</evidence>
<comment type="caution">
    <text evidence="2">The sequence shown here is derived from an EMBL/GenBank/DDBJ whole genome shotgun (WGS) entry which is preliminary data.</text>
</comment>
<dbReference type="Proteomes" id="UP001198374">
    <property type="component" value="Unassembled WGS sequence"/>
</dbReference>
<dbReference type="EMBL" id="JAIWIY010000001">
    <property type="protein sequence ID" value="MCA2096913.1"/>
    <property type="molecule type" value="Genomic_DNA"/>
</dbReference>
<evidence type="ECO:0000313" key="3">
    <source>
        <dbReference type="Proteomes" id="UP001198374"/>
    </source>
</evidence>
<gene>
    <name evidence="2" type="ORF">LDJ82_08410</name>
</gene>
<evidence type="ECO:0000313" key="2">
    <source>
        <dbReference type="EMBL" id="MCA2096913.1"/>
    </source>
</evidence>
<dbReference type="InterPro" id="IPR031807">
    <property type="entry name" value="HicB-like"/>
</dbReference>